<keyword evidence="1" id="KW-1133">Transmembrane helix</keyword>
<sequence length="302" mass="33404">PFTVVHVDMNRFCSLASYPIPGWASSVSSRIGRRIPIRRPSPCNVGPVFYTRWSAKNRGFYSPLSSSKLSTSVLSSFKITSPVKITCTSISNSLHRRCVHTNPRNWKFDEIIKSLSKRTGLNGMHLTGGVCVFFIGYIVYTIGIVNCVMAALAIYIWRHLSHTLSPPSHRPLRQKTSTLEGLFQQFVGSSLKDPYSAFSAVHQELQANGELRKHMGSQVEISSPSSIVSNSSGSITTIEIELNVRGPRSSGIVYAKASTSQDNEWVIGQLNLQTHNGRVINLLCPHDSSFIDVEGHEVTKKN</sequence>
<organism evidence="2">
    <name type="scientific">Spongospora subterranea</name>
    <dbReference type="NCBI Taxonomy" id="70186"/>
    <lineage>
        <taxon>Eukaryota</taxon>
        <taxon>Sar</taxon>
        <taxon>Rhizaria</taxon>
        <taxon>Endomyxa</taxon>
        <taxon>Phytomyxea</taxon>
        <taxon>Plasmodiophorida</taxon>
        <taxon>Plasmodiophoridae</taxon>
        <taxon>Spongospora</taxon>
    </lineage>
</organism>
<dbReference type="AlphaFoldDB" id="A0A0H5R5Q1"/>
<protein>
    <submittedName>
        <fullName evidence="2">Uncharacterized protein</fullName>
    </submittedName>
</protein>
<reference evidence="2" key="1">
    <citation type="submission" date="2015-04" db="EMBL/GenBank/DDBJ databases">
        <title>The genome sequence of the plant pathogenic Rhizarian Plasmodiophora brassicae reveals insights in its biotrophic life cycle and the origin of chitin synthesis.</title>
        <authorList>
            <person name="Schwelm A."/>
            <person name="Fogelqvist J."/>
            <person name="Knaust A."/>
            <person name="Julke S."/>
            <person name="Lilja T."/>
            <person name="Dhandapani V."/>
            <person name="Bonilla-Rosso G."/>
            <person name="Karlsson M."/>
            <person name="Shevchenko A."/>
            <person name="Choi S.R."/>
            <person name="Kim H.G."/>
            <person name="Park J.Y."/>
            <person name="Lim Y.P."/>
            <person name="Ludwig-Muller J."/>
            <person name="Dixelius C."/>
        </authorList>
    </citation>
    <scope>NUCLEOTIDE SEQUENCE</scope>
    <source>
        <tissue evidence="2">Potato root galls</tissue>
    </source>
</reference>
<feature type="transmembrane region" description="Helical" evidence="1">
    <location>
        <begin position="126"/>
        <end position="157"/>
    </location>
</feature>
<proteinExistence type="predicted"/>
<dbReference type="InterPro" id="IPR014807">
    <property type="entry name" value="Coa1"/>
</dbReference>
<dbReference type="EMBL" id="HACM01009016">
    <property type="protein sequence ID" value="CRZ09458.1"/>
    <property type="molecule type" value="Transcribed_RNA"/>
</dbReference>
<feature type="non-terminal residue" evidence="2">
    <location>
        <position position="1"/>
    </location>
</feature>
<dbReference type="Pfam" id="PF08695">
    <property type="entry name" value="Coa1"/>
    <property type="match status" value="1"/>
</dbReference>
<evidence type="ECO:0000313" key="2">
    <source>
        <dbReference type="EMBL" id="CRZ09458.1"/>
    </source>
</evidence>
<evidence type="ECO:0000256" key="1">
    <source>
        <dbReference type="SAM" id="Phobius"/>
    </source>
</evidence>
<accession>A0A0H5R5Q1</accession>
<keyword evidence="1" id="KW-0472">Membrane</keyword>
<keyword evidence="1" id="KW-0812">Transmembrane</keyword>
<name>A0A0H5R5Q1_9EUKA</name>